<evidence type="ECO:0000313" key="5">
    <source>
        <dbReference type="EMBL" id="EQC40817.1"/>
    </source>
</evidence>
<dbReference type="RefSeq" id="XP_008605661.1">
    <property type="nucleotide sequence ID" value="XM_008607439.1"/>
</dbReference>
<dbReference type="VEuPathDB" id="FungiDB:SDRG_01885"/>
<feature type="coiled-coil region" evidence="3">
    <location>
        <begin position="21"/>
        <end position="55"/>
    </location>
</feature>
<gene>
    <name evidence="5" type="ORF">SDRG_01885</name>
</gene>
<name>T0SD33_SAPDV</name>
<feature type="coiled-coil region" evidence="3">
    <location>
        <begin position="124"/>
        <end position="180"/>
    </location>
</feature>
<comment type="similarity">
    <text evidence="1">Belongs to the SNF7 family.</text>
</comment>
<organism evidence="5 6">
    <name type="scientific">Saprolegnia diclina (strain VS20)</name>
    <dbReference type="NCBI Taxonomy" id="1156394"/>
    <lineage>
        <taxon>Eukaryota</taxon>
        <taxon>Sar</taxon>
        <taxon>Stramenopiles</taxon>
        <taxon>Oomycota</taxon>
        <taxon>Saprolegniomycetes</taxon>
        <taxon>Saprolegniales</taxon>
        <taxon>Saprolegniaceae</taxon>
        <taxon>Saprolegnia</taxon>
    </lineage>
</organism>
<keyword evidence="2 3" id="KW-0175">Coiled coil</keyword>
<dbReference type="InterPro" id="IPR005024">
    <property type="entry name" value="Snf7_fam"/>
</dbReference>
<evidence type="ECO:0008006" key="7">
    <source>
        <dbReference type="Google" id="ProtNLM"/>
    </source>
</evidence>
<evidence type="ECO:0000256" key="4">
    <source>
        <dbReference type="SAM" id="MobiDB-lite"/>
    </source>
</evidence>
<dbReference type="FunCoup" id="T0SD33">
    <property type="interactions" value="262"/>
</dbReference>
<dbReference type="GO" id="GO:0005771">
    <property type="term" value="C:multivesicular body"/>
    <property type="evidence" value="ECO:0007669"/>
    <property type="project" value="TreeGrafter"/>
</dbReference>
<dbReference type="Gene3D" id="6.10.250.1710">
    <property type="match status" value="1"/>
</dbReference>
<dbReference type="OrthoDB" id="3973241at2759"/>
<dbReference type="OMA" id="GVKQMQK"/>
<sequence>MNRIFGKKKPEAPAVNIADVHGRVEGRVDNLDTKIDKLEQELKKYKEQMTKARGPALASIKQRALQTLKRKKMYEQQRDSLSAQSFNIEQATFAIETAKDSLDTVSAMKTATAQLKAEHKKFNFEELENTQDDMADLLEDMNEIQDILGRSYGIGQDIDESELEAELEGLEDEWAMEEAAAPVDATPSYLAQDLPAAPTTATDRKEQRNPMVDEYGLPLAPIAMH</sequence>
<dbReference type="GO" id="GO:0032511">
    <property type="term" value="P:late endosome to vacuole transport via multivesicular body sorting pathway"/>
    <property type="evidence" value="ECO:0007669"/>
    <property type="project" value="TreeGrafter"/>
</dbReference>
<reference evidence="5 6" key="1">
    <citation type="submission" date="2012-04" db="EMBL/GenBank/DDBJ databases">
        <title>The Genome Sequence of Saprolegnia declina VS20.</title>
        <authorList>
            <consortium name="The Broad Institute Genome Sequencing Platform"/>
            <person name="Russ C."/>
            <person name="Nusbaum C."/>
            <person name="Tyler B."/>
            <person name="van West P."/>
            <person name="Dieguez-Uribeondo J."/>
            <person name="de Bruijn I."/>
            <person name="Tripathy S."/>
            <person name="Jiang R."/>
            <person name="Young S.K."/>
            <person name="Zeng Q."/>
            <person name="Gargeya S."/>
            <person name="Fitzgerald M."/>
            <person name="Haas B."/>
            <person name="Abouelleil A."/>
            <person name="Alvarado L."/>
            <person name="Arachchi H.M."/>
            <person name="Berlin A."/>
            <person name="Chapman S.B."/>
            <person name="Goldberg J."/>
            <person name="Griggs A."/>
            <person name="Gujja S."/>
            <person name="Hansen M."/>
            <person name="Howarth C."/>
            <person name="Imamovic A."/>
            <person name="Larimer J."/>
            <person name="McCowen C."/>
            <person name="Montmayeur A."/>
            <person name="Murphy C."/>
            <person name="Neiman D."/>
            <person name="Pearson M."/>
            <person name="Priest M."/>
            <person name="Roberts A."/>
            <person name="Saif S."/>
            <person name="Shea T."/>
            <person name="Sisk P."/>
            <person name="Sykes S."/>
            <person name="Wortman J."/>
            <person name="Nusbaum C."/>
            <person name="Birren B."/>
        </authorList>
    </citation>
    <scope>NUCLEOTIDE SEQUENCE [LARGE SCALE GENOMIC DNA]</scope>
    <source>
        <strain evidence="5 6">VS20</strain>
    </source>
</reference>
<evidence type="ECO:0000256" key="3">
    <source>
        <dbReference type="SAM" id="Coils"/>
    </source>
</evidence>
<dbReference type="EMBL" id="JH767135">
    <property type="protein sequence ID" value="EQC40817.1"/>
    <property type="molecule type" value="Genomic_DNA"/>
</dbReference>
<dbReference type="PANTHER" id="PTHR22761:SF12">
    <property type="entry name" value="CHARGED MULTIVESICULAR BODY PROTEIN 5"/>
    <property type="match status" value="1"/>
</dbReference>
<dbReference type="eggNOG" id="KOG1655">
    <property type="taxonomic scope" value="Eukaryota"/>
</dbReference>
<dbReference type="InParanoid" id="T0SD33"/>
<keyword evidence="6" id="KW-1185">Reference proteome</keyword>
<dbReference type="GeneID" id="19942612"/>
<dbReference type="AlphaFoldDB" id="T0SD33"/>
<accession>T0SD33</accession>
<feature type="region of interest" description="Disordered" evidence="4">
    <location>
        <begin position="194"/>
        <end position="225"/>
    </location>
</feature>
<dbReference type="Proteomes" id="UP000030762">
    <property type="component" value="Unassembled WGS sequence"/>
</dbReference>
<evidence type="ECO:0000256" key="1">
    <source>
        <dbReference type="ARBA" id="ARBA00006190"/>
    </source>
</evidence>
<evidence type="ECO:0000256" key="2">
    <source>
        <dbReference type="ARBA" id="ARBA00023054"/>
    </source>
</evidence>
<dbReference type="PANTHER" id="PTHR22761">
    <property type="entry name" value="CHARGED MULTIVESICULAR BODY PROTEIN"/>
    <property type="match status" value="1"/>
</dbReference>
<dbReference type="STRING" id="1156394.T0SD33"/>
<dbReference type="GO" id="GO:0006900">
    <property type="term" value="P:vesicle budding from membrane"/>
    <property type="evidence" value="ECO:0007669"/>
    <property type="project" value="TreeGrafter"/>
</dbReference>
<proteinExistence type="inferred from homology"/>
<dbReference type="Gene3D" id="1.10.287.1060">
    <property type="entry name" value="ESAT-6-like"/>
    <property type="match status" value="1"/>
</dbReference>
<protein>
    <recommendedName>
        <fullName evidence="7">Charged multivesicular body protein 5</fullName>
    </recommendedName>
</protein>
<dbReference type="Pfam" id="PF03357">
    <property type="entry name" value="Snf7"/>
    <property type="match status" value="1"/>
</dbReference>
<evidence type="ECO:0000313" key="6">
    <source>
        <dbReference type="Proteomes" id="UP000030762"/>
    </source>
</evidence>